<proteinExistence type="predicted"/>
<dbReference type="AlphaFoldDB" id="A0A1W1CWV5"/>
<reference evidence="1" key="1">
    <citation type="submission" date="2016-10" db="EMBL/GenBank/DDBJ databases">
        <authorList>
            <person name="de Groot N.N."/>
        </authorList>
    </citation>
    <scope>NUCLEOTIDE SEQUENCE</scope>
</reference>
<gene>
    <name evidence="1" type="ORF">MNB_SM-6-32</name>
</gene>
<evidence type="ECO:0000313" key="1">
    <source>
        <dbReference type="EMBL" id="SFV70142.1"/>
    </source>
</evidence>
<organism evidence="1">
    <name type="scientific">hydrothermal vent metagenome</name>
    <dbReference type="NCBI Taxonomy" id="652676"/>
    <lineage>
        <taxon>unclassified sequences</taxon>
        <taxon>metagenomes</taxon>
        <taxon>ecological metagenomes</taxon>
    </lineage>
</organism>
<sequence>MSEPRLVPAPISIQFSEASLDMESYEREFQQLSESDDDPISQWLKLAKARGETAETDPVLLNLVVELHRKIDALEAFLKNETPKRVSLTAEAEIESIGFEHFKLKDPLLEVGKEYYGRVAMPVHPKRDIGIFFKAVTPQLALIIKMHERDEKEWAAYMTARERILIRQAREKKQ</sequence>
<accession>A0A1W1CWV5</accession>
<dbReference type="EMBL" id="FPHK01000141">
    <property type="protein sequence ID" value="SFV70142.1"/>
    <property type="molecule type" value="Genomic_DNA"/>
</dbReference>
<name>A0A1W1CWV5_9ZZZZ</name>
<protein>
    <submittedName>
        <fullName evidence="1">Uncharacterized protein</fullName>
    </submittedName>
</protein>